<evidence type="ECO:0000256" key="2">
    <source>
        <dbReference type="ARBA" id="ARBA00022692"/>
    </source>
</evidence>
<dbReference type="InterPro" id="IPR052205">
    <property type="entry name" value="FliO/MopB"/>
</dbReference>
<comment type="similarity">
    <text evidence="6 7">Belongs to the FliO/MopB family.</text>
</comment>
<dbReference type="GeneID" id="69601302"/>
<evidence type="ECO:0000256" key="6">
    <source>
        <dbReference type="ARBA" id="ARBA00037937"/>
    </source>
</evidence>
<dbReference type="EMBL" id="HE965806">
    <property type="protein sequence ID" value="CCJ52313.1"/>
    <property type="molecule type" value="Genomic_DNA"/>
</dbReference>
<dbReference type="Proteomes" id="UP000007564">
    <property type="component" value="Chromosome"/>
</dbReference>
<evidence type="ECO:0000313" key="9">
    <source>
        <dbReference type="Proteomes" id="UP000007564"/>
    </source>
</evidence>
<dbReference type="InterPro" id="IPR022781">
    <property type="entry name" value="Flagellar_biosynth_FliO"/>
</dbReference>
<keyword evidence="2 7" id="KW-0812">Transmembrane</keyword>
<dbReference type="GO" id="GO:0044781">
    <property type="term" value="P:bacterial-type flagellum organization"/>
    <property type="evidence" value="ECO:0007669"/>
    <property type="project" value="UniProtKB-UniRule"/>
</dbReference>
<dbReference type="PANTHER" id="PTHR38766:SF1">
    <property type="entry name" value="FLAGELLAR PROTEIN FLIO"/>
    <property type="match status" value="1"/>
</dbReference>
<dbReference type="NCBIfam" id="TIGR03500">
    <property type="entry name" value="FliO_TIGR"/>
    <property type="match status" value="1"/>
</dbReference>
<reference evidence="8 9" key="1">
    <citation type="journal article" date="2012" name="BMC Genomics">
        <title>Comparative genomics of the classical Bordetella subspecies: the evolution and exchange of virulence-associated diversity amongst closely related pathogens.</title>
        <authorList>
            <person name="Park J."/>
            <person name="Zhang Y."/>
            <person name="Buboltz A.M."/>
            <person name="Zhang X."/>
            <person name="Schuster S.C."/>
            <person name="Ahuja U."/>
            <person name="Liu M."/>
            <person name="Miller J.F."/>
            <person name="Sebaihia M."/>
            <person name="Bentley S.D."/>
            <person name="Parkhill J."/>
            <person name="Harvill E.T."/>
        </authorList>
    </citation>
    <scope>NUCLEOTIDE SEQUENCE [LARGE SCALE GENOMIC DNA]</scope>
    <source>
        <strain evidence="8 9">253</strain>
    </source>
</reference>
<dbReference type="Pfam" id="PF04347">
    <property type="entry name" value="FliO"/>
    <property type="match status" value="1"/>
</dbReference>
<protein>
    <recommendedName>
        <fullName evidence="7">Flagellar protein</fullName>
    </recommendedName>
</protein>
<name>A0A0C6P221_BORBO</name>
<dbReference type="RefSeq" id="WP_003811855.1">
    <property type="nucleotide sequence ID" value="NC_019382.1"/>
</dbReference>
<evidence type="ECO:0000256" key="4">
    <source>
        <dbReference type="ARBA" id="ARBA00023136"/>
    </source>
</evidence>
<keyword evidence="4 7" id="KW-0472">Membrane</keyword>
<dbReference type="GeneID" id="93203260"/>
<dbReference type="KEGG" id="bbh:BN112_0395"/>
<dbReference type="PANTHER" id="PTHR38766">
    <property type="entry name" value="FLAGELLAR PROTEIN FLIO"/>
    <property type="match status" value="1"/>
</dbReference>
<keyword evidence="3 7" id="KW-1133">Transmembrane helix</keyword>
<dbReference type="OrthoDB" id="9182371at2"/>
<feature type="transmembrane region" description="Helical" evidence="7">
    <location>
        <begin position="6"/>
        <end position="27"/>
    </location>
</feature>
<dbReference type="GO" id="GO:0009425">
    <property type="term" value="C:bacterial-type flagellum basal body"/>
    <property type="evidence" value="ECO:0007669"/>
    <property type="project" value="UniProtKB-SubCell"/>
</dbReference>
<evidence type="ECO:0000256" key="1">
    <source>
        <dbReference type="ARBA" id="ARBA00022475"/>
    </source>
</evidence>
<sequence>MTESAVLRVVIGLALVIAAILVSAWLARRSGLIQRHGGALLRQVGGMSLGPRQRVVVLEIEGTWLVLGVTPNQLTTLHTLPAGQLPDPSPAAAGTFAAKLGQALQRGHRVDRP</sequence>
<organism evidence="8 9">
    <name type="scientific">Bordetella bronchiseptica 253</name>
    <dbReference type="NCBI Taxonomy" id="568707"/>
    <lineage>
        <taxon>Bacteria</taxon>
        <taxon>Pseudomonadati</taxon>
        <taxon>Pseudomonadota</taxon>
        <taxon>Betaproteobacteria</taxon>
        <taxon>Burkholderiales</taxon>
        <taxon>Alcaligenaceae</taxon>
        <taxon>Bordetella</taxon>
    </lineage>
</organism>
<accession>A0A0C6P221</accession>
<evidence type="ECO:0000256" key="7">
    <source>
        <dbReference type="RuleBase" id="RU362064"/>
    </source>
</evidence>
<keyword evidence="1 7" id="KW-1003">Cell membrane</keyword>
<comment type="subcellular location">
    <subcellularLocation>
        <location evidence="7">Cell membrane</location>
    </subcellularLocation>
    <subcellularLocation>
        <location evidence="7">Bacterial flagellum basal body</location>
    </subcellularLocation>
</comment>
<evidence type="ECO:0000313" key="8">
    <source>
        <dbReference type="EMBL" id="CCJ52313.1"/>
    </source>
</evidence>
<keyword evidence="8" id="KW-0966">Cell projection</keyword>
<gene>
    <name evidence="8" type="primary">fliO</name>
    <name evidence="8" type="ORF">BN112_0395</name>
</gene>
<evidence type="ECO:0000256" key="5">
    <source>
        <dbReference type="ARBA" id="ARBA00023143"/>
    </source>
</evidence>
<dbReference type="GO" id="GO:0005886">
    <property type="term" value="C:plasma membrane"/>
    <property type="evidence" value="ECO:0007669"/>
    <property type="project" value="UniProtKB-SubCell"/>
</dbReference>
<evidence type="ECO:0000256" key="3">
    <source>
        <dbReference type="ARBA" id="ARBA00022989"/>
    </source>
</evidence>
<keyword evidence="8" id="KW-0282">Flagellum</keyword>
<proteinExistence type="inferred from homology"/>
<keyword evidence="8" id="KW-0969">Cilium</keyword>
<dbReference type="AlphaFoldDB" id="A0A0C6P221"/>
<keyword evidence="5 7" id="KW-0975">Bacterial flagellum</keyword>
<dbReference type="HOGENOM" id="CLU_113213_1_2_4"/>